<evidence type="ECO:0000313" key="2">
    <source>
        <dbReference type="Proteomes" id="UP000809789"/>
    </source>
</evidence>
<organism evidence="1 2">
    <name type="scientific">Elsinoe batatas</name>
    <dbReference type="NCBI Taxonomy" id="2601811"/>
    <lineage>
        <taxon>Eukaryota</taxon>
        <taxon>Fungi</taxon>
        <taxon>Dikarya</taxon>
        <taxon>Ascomycota</taxon>
        <taxon>Pezizomycotina</taxon>
        <taxon>Dothideomycetes</taxon>
        <taxon>Dothideomycetidae</taxon>
        <taxon>Myriangiales</taxon>
        <taxon>Elsinoaceae</taxon>
        <taxon>Elsinoe</taxon>
    </lineage>
</organism>
<comment type="caution">
    <text evidence="1">The sequence shown here is derived from an EMBL/GenBank/DDBJ whole genome shotgun (WGS) entry which is preliminary data.</text>
</comment>
<dbReference type="OrthoDB" id="5272396at2759"/>
<reference evidence="1" key="1">
    <citation type="submission" date="2021-07" db="EMBL/GenBank/DDBJ databases">
        <title>Elsinoe batatas strain:CRI-CJ2 Genome sequencing and assembly.</title>
        <authorList>
            <person name="Huang L."/>
        </authorList>
    </citation>
    <scope>NUCLEOTIDE SEQUENCE</scope>
    <source>
        <strain evidence="1">CRI-CJ2</strain>
    </source>
</reference>
<dbReference type="Proteomes" id="UP000809789">
    <property type="component" value="Unassembled WGS sequence"/>
</dbReference>
<protein>
    <submittedName>
        <fullName evidence="1">Uncharacterized protein</fullName>
    </submittedName>
</protein>
<accession>A0A8K0PF57</accession>
<keyword evidence="2" id="KW-1185">Reference proteome</keyword>
<dbReference type="PANTHER" id="PTHR42085">
    <property type="entry name" value="F-BOX DOMAIN-CONTAINING PROTEIN"/>
    <property type="match status" value="1"/>
</dbReference>
<dbReference type="EMBL" id="JAESVG020000005">
    <property type="protein sequence ID" value="KAG8627496.1"/>
    <property type="molecule type" value="Genomic_DNA"/>
</dbReference>
<dbReference type="AlphaFoldDB" id="A0A8K0PF57"/>
<sequence length="381" mass="44305">MHFYDLPAETRVQILEYAVVASSPIAVWSSQLHTCPIANSRRSHRLTHVNNQKTGACVSKIAYGLLTTDRTISADATRIFYYRNAFEFHGIDEYLPIISWLHCIGERNRSFVRRLVLMPHFLPTAGKYKRSDGVLRPSTYPHAHRPDNPQLQDLPPTDRFIDDWDYHYIPQMESLLKLLTRSSEEIKVSLNIHLPDYFEGEGLHQIMPEPAYKPPVFGPPPSRYYTIVHRWLLHQSKTFQQSGVMLAWEVRRYYYLDGDDDFDEESAEAYGILCTTTEVLPHAEEGREDDLDLDEFRLGGWEVRRQKRFVQTTTLRNPDDLHLVRRYARLTLTRPEYPDAILEVLPDINVEDDLRATKADQEVACGTCAQCEERLKELELI</sequence>
<name>A0A8K0PF57_9PEZI</name>
<dbReference type="PANTHER" id="PTHR42085:SF2">
    <property type="entry name" value="F-BOX DOMAIN-CONTAINING PROTEIN"/>
    <property type="match status" value="1"/>
</dbReference>
<proteinExistence type="predicted"/>
<dbReference type="InterPro" id="IPR038883">
    <property type="entry name" value="AN11006-like"/>
</dbReference>
<evidence type="ECO:0000313" key="1">
    <source>
        <dbReference type="EMBL" id="KAG8627496.1"/>
    </source>
</evidence>
<gene>
    <name evidence="1" type="ORF">KVT40_004979</name>
</gene>